<keyword evidence="9 11" id="KW-0472">Membrane</keyword>
<evidence type="ECO:0000259" key="12">
    <source>
        <dbReference type="PROSITE" id="PS50255"/>
    </source>
</evidence>
<sequence length="886" mass="98756">MNMEEMKEIERDEREDFEEMNNEQEELKRIAPWMKQITVRGIIVSLLIGIIYSVIVTKLNLTTGIVPNLNVSAALLAFVFVRSWTKLFQKAGFVSTPFTRQENTIIQTCAVACYSISLGGGFGSYLLGLSRKIYEQAGPDSEGNNPGSIKEPGIGWMIGFLFVTCFVGLLALVPLRKIIIIDYRLAYPSGTATAVLINGFHTPRGDKIAKKQVHGFLKFFSLSFLWAFFQWFYEGRDRCGFSQFYFDFSTTYVGAGMICSHLVNLSLLLGAVLSWGVMWPLIGGLKGEWFPATLPESSMKSLNGYKVFISIALILGDGLYNFLKILFFIARSFHTKEKNNNLKTFSDNQKKHLDDLQRNELFIRESIPIWVACAGYTIFSVISIIVIPLMFPELKWYYVVVAYILAPSLSFCNAYGAGLTDMNMAYNYGKVALFVLAALSGKENGVVAGLVGCGLIKSMASISSDLMHDFKTGHLTLTSPRSMLLSQAIGTAVGCVVAPLTFFLFYKAFDVGNPHSEYKAPYALIYRNMAILGVQGFSALPQHCLQLCYGFFSFAIAANLLRDFTPKNIGKYVPLPMAMAVPFLVGAYFAIDMCVGSLVVFVWHKLNDKKAGLMVPAVASGLICGDGLWLLPSSILALFKVHPPICMNFSATTSLTQFSHHAGCCLLDVFLVVLFILQNMWTSFCLYILISYKSCIRKKAKSFEILKAFVSQLDSSLRSILNSLSLSLSLSLILFIYTFEGFWTFDFTNLGIMASDSKIHTFDEVAKHNKTKDCWLIISGKVYDVTPFMDDHPGGDEVLLSATGKDATNDFEDVGHSDDAREMMGKYYIGEIDSKTVPAKRTYIPPQQTPYNPDKTPEFVFKILQFLVPLLILGLAIALRHYTKKE</sequence>
<dbReference type="SUPFAM" id="SSF55856">
    <property type="entry name" value="Cytochrome b5-like heme/steroid binding domain"/>
    <property type="match status" value="1"/>
</dbReference>
<dbReference type="RefSeq" id="XP_022754413.1">
    <property type="nucleotide sequence ID" value="XM_022898678.1"/>
</dbReference>
<feature type="transmembrane region" description="Helical" evidence="11">
    <location>
        <begin position="544"/>
        <end position="561"/>
    </location>
</feature>
<feature type="transmembrane region" description="Helical" evidence="11">
    <location>
        <begin position="262"/>
        <end position="282"/>
    </location>
</feature>
<organism evidence="13 14">
    <name type="scientific">Durio zibethinus</name>
    <name type="common">Durian</name>
    <dbReference type="NCBI Taxonomy" id="66656"/>
    <lineage>
        <taxon>Eukaryota</taxon>
        <taxon>Viridiplantae</taxon>
        <taxon>Streptophyta</taxon>
        <taxon>Embryophyta</taxon>
        <taxon>Tracheophyta</taxon>
        <taxon>Spermatophyta</taxon>
        <taxon>Magnoliopsida</taxon>
        <taxon>eudicotyledons</taxon>
        <taxon>Gunneridae</taxon>
        <taxon>Pentapetalae</taxon>
        <taxon>rosids</taxon>
        <taxon>malvids</taxon>
        <taxon>Malvales</taxon>
        <taxon>Malvaceae</taxon>
        <taxon>Helicteroideae</taxon>
        <taxon>Durio</taxon>
    </lineage>
</organism>
<dbReference type="Pfam" id="PF03169">
    <property type="entry name" value="OPT"/>
    <property type="match status" value="1"/>
</dbReference>
<dbReference type="NCBIfam" id="TIGR00728">
    <property type="entry name" value="OPT_sfam"/>
    <property type="match status" value="1"/>
</dbReference>
<dbReference type="PANTHER" id="PTHR31645:SF4">
    <property type="entry name" value="METAL-NICOTIANAMINE TRANSPORTER YSL3"/>
    <property type="match status" value="1"/>
</dbReference>
<evidence type="ECO:0000256" key="3">
    <source>
        <dbReference type="ARBA" id="ARBA00022448"/>
    </source>
</evidence>
<keyword evidence="6" id="KW-0479">Metal-binding</keyword>
<dbReference type="GO" id="GO:0046872">
    <property type="term" value="F:metal ion binding"/>
    <property type="evidence" value="ECO:0007669"/>
    <property type="project" value="UniProtKB-KW"/>
</dbReference>
<dbReference type="PROSITE" id="PS50255">
    <property type="entry name" value="CYTOCHROME_B5_2"/>
    <property type="match status" value="1"/>
</dbReference>
<dbReference type="PRINTS" id="PR00363">
    <property type="entry name" value="CYTOCHROMEB5"/>
</dbReference>
<dbReference type="Pfam" id="PF00173">
    <property type="entry name" value="Cyt-b5"/>
    <property type="match status" value="1"/>
</dbReference>
<dbReference type="Proteomes" id="UP000515121">
    <property type="component" value="Unplaced"/>
</dbReference>
<gene>
    <name evidence="14" type="primary">LOC111302828</name>
</gene>
<keyword evidence="8" id="KW-0408">Iron</keyword>
<evidence type="ECO:0000256" key="11">
    <source>
        <dbReference type="SAM" id="Phobius"/>
    </source>
</evidence>
<dbReference type="InterPro" id="IPR018506">
    <property type="entry name" value="Cyt_B5_heme-BS"/>
</dbReference>
<dbReference type="InterPro" id="IPR001199">
    <property type="entry name" value="Cyt_B5-like_heme/steroid-bd"/>
</dbReference>
<protein>
    <submittedName>
        <fullName evidence="14">Metal-nicotianamine transporter YSL3-like</fullName>
    </submittedName>
</protein>
<dbReference type="GO" id="GO:0035673">
    <property type="term" value="F:oligopeptide transmembrane transporter activity"/>
    <property type="evidence" value="ECO:0007669"/>
    <property type="project" value="InterPro"/>
</dbReference>
<evidence type="ECO:0000313" key="14">
    <source>
        <dbReference type="RefSeq" id="XP_022754413.1"/>
    </source>
</evidence>
<comment type="subcellular location">
    <subcellularLocation>
        <location evidence="1">Membrane</location>
        <topology evidence="1">Multi-pass membrane protein</topology>
    </subcellularLocation>
</comment>
<dbReference type="GO" id="GO:0010039">
    <property type="term" value="P:response to iron ion"/>
    <property type="evidence" value="ECO:0007669"/>
    <property type="project" value="TreeGrafter"/>
</dbReference>
<evidence type="ECO:0000256" key="2">
    <source>
        <dbReference type="ARBA" id="ARBA00010276"/>
    </source>
</evidence>
<feature type="transmembrane region" description="Helical" evidence="11">
    <location>
        <begin position="367"/>
        <end position="390"/>
    </location>
</feature>
<evidence type="ECO:0000256" key="6">
    <source>
        <dbReference type="ARBA" id="ARBA00022723"/>
    </source>
</evidence>
<feature type="transmembrane region" description="Helical" evidence="11">
    <location>
        <begin position="105"/>
        <end position="127"/>
    </location>
</feature>
<dbReference type="GO" id="GO:0048316">
    <property type="term" value="P:seed development"/>
    <property type="evidence" value="ECO:0007669"/>
    <property type="project" value="TreeGrafter"/>
</dbReference>
<feature type="transmembrane region" description="Helical" evidence="11">
    <location>
        <begin position="669"/>
        <end position="690"/>
    </location>
</feature>
<feature type="transmembrane region" description="Helical" evidence="11">
    <location>
        <begin position="396"/>
        <end position="416"/>
    </location>
</feature>
<feature type="transmembrane region" description="Helical" evidence="11">
    <location>
        <begin position="307"/>
        <end position="330"/>
    </location>
</feature>
<evidence type="ECO:0000256" key="4">
    <source>
        <dbReference type="ARBA" id="ARBA00022617"/>
    </source>
</evidence>
<keyword evidence="5 11" id="KW-0812">Transmembrane</keyword>
<name>A0A6P5ZNE1_DURZI</name>
<dbReference type="GeneID" id="111302828"/>
<keyword evidence="13" id="KW-1185">Reference proteome</keyword>
<dbReference type="PANTHER" id="PTHR31645">
    <property type="entry name" value="OLIGOPEPTIDE TRANSPORTER YGL114W-RELATED"/>
    <property type="match status" value="1"/>
</dbReference>
<keyword evidence="7 11" id="KW-1133">Transmembrane helix</keyword>
<feature type="coiled-coil region" evidence="10">
    <location>
        <begin position="3"/>
        <end position="30"/>
    </location>
</feature>
<evidence type="ECO:0000256" key="10">
    <source>
        <dbReference type="SAM" id="Coils"/>
    </source>
</evidence>
<feature type="transmembrane region" description="Helical" evidence="11">
    <location>
        <begin position="37"/>
        <end position="55"/>
    </location>
</feature>
<keyword evidence="10" id="KW-0175">Coiled coil</keyword>
<dbReference type="InterPro" id="IPR036400">
    <property type="entry name" value="Cyt_B5-like_heme/steroid_sf"/>
</dbReference>
<dbReference type="SMART" id="SM01117">
    <property type="entry name" value="Cyt-b5"/>
    <property type="match status" value="1"/>
</dbReference>
<evidence type="ECO:0000256" key="1">
    <source>
        <dbReference type="ARBA" id="ARBA00004141"/>
    </source>
</evidence>
<evidence type="ECO:0000256" key="8">
    <source>
        <dbReference type="ARBA" id="ARBA00023004"/>
    </source>
</evidence>
<feature type="transmembrane region" description="Helical" evidence="11">
    <location>
        <begin position="213"/>
        <end position="233"/>
    </location>
</feature>
<keyword evidence="3" id="KW-0813">Transport</keyword>
<dbReference type="GO" id="GO:0020037">
    <property type="term" value="F:heme binding"/>
    <property type="evidence" value="ECO:0007669"/>
    <property type="project" value="InterPro"/>
</dbReference>
<dbReference type="PROSITE" id="PS00191">
    <property type="entry name" value="CYTOCHROME_B5_1"/>
    <property type="match status" value="1"/>
</dbReference>
<dbReference type="AlphaFoldDB" id="A0A6P5ZNE1"/>
<feature type="transmembrane region" description="Helical" evidence="11">
    <location>
        <begin position="484"/>
        <end position="506"/>
    </location>
</feature>
<dbReference type="OrthoDB" id="627262at2759"/>
<feature type="transmembrane region" description="Helical" evidence="11">
    <location>
        <begin position="581"/>
        <end position="603"/>
    </location>
</feature>
<reference evidence="14" key="1">
    <citation type="submission" date="2025-08" db="UniProtKB">
        <authorList>
            <consortium name="RefSeq"/>
        </authorList>
    </citation>
    <scope>IDENTIFICATION</scope>
    <source>
        <tissue evidence="14">Fruit stalk</tissue>
    </source>
</reference>
<evidence type="ECO:0000256" key="7">
    <source>
        <dbReference type="ARBA" id="ARBA00022989"/>
    </source>
</evidence>
<comment type="similarity">
    <text evidence="2">Belongs to the YSL (TC 2.A.67.2) family.</text>
</comment>
<dbReference type="KEGG" id="dzi:111302828"/>
<feature type="domain" description="Cytochrome b5 heme-binding" evidence="12">
    <location>
        <begin position="757"/>
        <end position="833"/>
    </location>
</feature>
<dbReference type="GO" id="GO:0051980">
    <property type="term" value="F:iron-nicotianamine transmembrane transporter activity"/>
    <property type="evidence" value="ECO:0007669"/>
    <property type="project" value="TreeGrafter"/>
</dbReference>
<feature type="transmembrane region" description="Helical" evidence="11">
    <location>
        <begin position="154"/>
        <end position="173"/>
    </location>
</feature>
<dbReference type="Gene3D" id="3.10.120.10">
    <property type="entry name" value="Cytochrome b5-like heme/steroid binding domain"/>
    <property type="match status" value="1"/>
</dbReference>
<dbReference type="FunFam" id="3.10.120.10:FF:000002">
    <property type="entry name" value="Cytochrome b5 type B"/>
    <property type="match status" value="1"/>
</dbReference>
<dbReference type="InterPro" id="IPR045035">
    <property type="entry name" value="YSL-like"/>
</dbReference>
<dbReference type="InterPro" id="IPR004813">
    <property type="entry name" value="OPT"/>
</dbReference>
<dbReference type="GO" id="GO:0005886">
    <property type="term" value="C:plasma membrane"/>
    <property type="evidence" value="ECO:0007669"/>
    <property type="project" value="TreeGrafter"/>
</dbReference>
<keyword evidence="4" id="KW-0349">Heme</keyword>
<feature type="transmembrane region" description="Helical" evidence="11">
    <location>
        <begin position="859"/>
        <end position="879"/>
    </location>
</feature>
<evidence type="ECO:0000313" key="13">
    <source>
        <dbReference type="Proteomes" id="UP000515121"/>
    </source>
</evidence>
<feature type="transmembrane region" description="Helical" evidence="11">
    <location>
        <begin position="720"/>
        <end position="739"/>
    </location>
</feature>
<accession>A0A6P5ZNE1</accession>
<evidence type="ECO:0000256" key="9">
    <source>
        <dbReference type="ARBA" id="ARBA00023136"/>
    </source>
</evidence>
<evidence type="ECO:0000256" key="5">
    <source>
        <dbReference type="ARBA" id="ARBA00022692"/>
    </source>
</evidence>
<feature type="transmembrane region" description="Helical" evidence="11">
    <location>
        <begin position="61"/>
        <end position="84"/>
    </location>
</feature>
<proteinExistence type="inferred from homology"/>